<dbReference type="AlphaFoldDB" id="A0A1A7R8G7"/>
<dbReference type="InterPro" id="IPR015421">
    <property type="entry name" value="PyrdxlP-dep_Trfase_major"/>
</dbReference>
<dbReference type="SUPFAM" id="SSF53383">
    <property type="entry name" value="PLP-dependent transferases"/>
    <property type="match status" value="1"/>
</dbReference>
<evidence type="ECO:0000256" key="3">
    <source>
        <dbReference type="ARBA" id="ARBA00023015"/>
    </source>
</evidence>
<evidence type="ECO:0000313" key="8">
    <source>
        <dbReference type="Proteomes" id="UP000185753"/>
    </source>
</evidence>
<keyword evidence="3" id="KW-0805">Transcription regulation</keyword>
<dbReference type="InterPro" id="IPR015424">
    <property type="entry name" value="PyrdxlP-dep_Trfase"/>
</dbReference>
<dbReference type="CDD" id="cd07377">
    <property type="entry name" value="WHTH_GntR"/>
    <property type="match status" value="1"/>
</dbReference>
<accession>A0A1A7R8G7</accession>
<feature type="domain" description="HTH gntR-type" evidence="6">
    <location>
        <begin position="1"/>
        <end position="69"/>
    </location>
</feature>
<dbReference type="GO" id="GO:0003677">
    <property type="term" value="F:DNA binding"/>
    <property type="evidence" value="ECO:0007669"/>
    <property type="project" value="UniProtKB-KW"/>
</dbReference>
<reference evidence="8" key="1">
    <citation type="submission" date="2016-06" db="EMBL/GenBank/DDBJ databases">
        <authorList>
            <person name="Radolfova-Krizova L."/>
            <person name="Nemec A."/>
        </authorList>
    </citation>
    <scope>NUCLEOTIDE SEQUENCE [LARGE SCALE GENOMIC DNA]</scope>
    <source>
        <strain evidence="8">ANC 4275</strain>
    </source>
</reference>
<dbReference type="InterPro" id="IPR000524">
    <property type="entry name" value="Tscrpt_reg_HTH_GntR"/>
</dbReference>
<evidence type="ECO:0000256" key="2">
    <source>
        <dbReference type="ARBA" id="ARBA00022898"/>
    </source>
</evidence>
<dbReference type="CDD" id="cd00609">
    <property type="entry name" value="AAT_like"/>
    <property type="match status" value="1"/>
</dbReference>
<dbReference type="EMBL" id="LZDS01000028">
    <property type="protein sequence ID" value="OBX27783.1"/>
    <property type="molecule type" value="Genomic_DNA"/>
</dbReference>
<sequence length="470" mass="53820">MYKSEQLAKQIRHLIENGTLKAHEKLPSLREQVQISGFSLITVMNAYQELESRGLIYAREKSGYYVSNTIVDVELARPLIVSLNSKVEINSLVFQYLKSIQGEHIVPLGSAFPSQDLVFSKKLTQIMGQIARNKKSYDAIDNLPPGNLFLRKLIAQRYCMQGIPTDADDIVITSGCMDALNLSLQAIACPGDYIVLQQNIFYGALQAAERLGLKVVTIPEHPQHGFDLEAFEHILKTYPVKVCWLMLNAHNPIGFTVNEEIKLKIAELLHQYQVHLIEDDVYEEMYFGQQKPLPMKYYDQNNLVLHCSSFSKTLGAAFRVGWVYAGKYSQHIQHLQLMSTISVNALLQNALVDFISNYHYEKHLRILRKSLQQNKLQFYRYIESHLPKGCKLHYYPGGYFLWLKLPESVSSMQVYEQLIQQNIGISPGQLFNVSEQKSQCLRLNCSFEWNEQFQQAVDTLLHSIGTFEAT</sequence>
<dbReference type="Pfam" id="PF00155">
    <property type="entry name" value="Aminotran_1_2"/>
    <property type="match status" value="1"/>
</dbReference>
<keyword evidence="4" id="KW-0238">DNA-binding</keyword>
<dbReference type="InterPro" id="IPR036390">
    <property type="entry name" value="WH_DNA-bd_sf"/>
</dbReference>
<evidence type="ECO:0000256" key="4">
    <source>
        <dbReference type="ARBA" id="ARBA00023125"/>
    </source>
</evidence>
<dbReference type="PANTHER" id="PTHR46577:SF2">
    <property type="entry name" value="TRANSCRIPTIONAL REGULATORY PROTEIN"/>
    <property type="match status" value="1"/>
</dbReference>
<keyword evidence="8" id="KW-1185">Reference proteome</keyword>
<dbReference type="PROSITE" id="PS50949">
    <property type="entry name" value="HTH_GNTR"/>
    <property type="match status" value="1"/>
</dbReference>
<comment type="similarity">
    <text evidence="1">In the C-terminal section; belongs to the class-I pyridoxal-phosphate-dependent aminotransferase family.</text>
</comment>
<protein>
    <submittedName>
        <fullName evidence="7">Transcriptional regulator</fullName>
    </submittedName>
</protein>
<dbReference type="InterPro" id="IPR051446">
    <property type="entry name" value="HTH_trans_reg/aminotransferase"/>
</dbReference>
<organism evidence="7 8">
    <name type="scientific">Acinetobacter gandensis</name>
    <dbReference type="NCBI Taxonomy" id="1443941"/>
    <lineage>
        <taxon>Bacteria</taxon>
        <taxon>Pseudomonadati</taxon>
        <taxon>Pseudomonadota</taxon>
        <taxon>Gammaproteobacteria</taxon>
        <taxon>Moraxellales</taxon>
        <taxon>Moraxellaceae</taxon>
        <taxon>Acinetobacter</taxon>
    </lineage>
</organism>
<dbReference type="InterPro" id="IPR015422">
    <property type="entry name" value="PyrdxlP-dep_Trfase_small"/>
</dbReference>
<evidence type="ECO:0000313" key="7">
    <source>
        <dbReference type="EMBL" id="OBX27783.1"/>
    </source>
</evidence>
<gene>
    <name evidence="7" type="ORF">A9J31_08880</name>
</gene>
<dbReference type="GO" id="GO:0003700">
    <property type="term" value="F:DNA-binding transcription factor activity"/>
    <property type="evidence" value="ECO:0007669"/>
    <property type="project" value="InterPro"/>
</dbReference>
<dbReference type="Gene3D" id="1.10.10.10">
    <property type="entry name" value="Winged helix-like DNA-binding domain superfamily/Winged helix DNA-binding domain"/>
    <property type="match status" value="1"/>
</dbReference>
<evidence type="ECO:0000256" key="5">
    <source>
        <dbReference type="ARBA" id="ARBA00023163"/>
    </source>
</evidence>
<proteinExistence type="inferred from homology"/>
<evidence type="ECO:0000259" key="6">
    <source>
        <dbReference type="PROSITE" id="PS50949"/>
    </source>
</evidence>
<dbReference type="InterPro" id="IPR036388">
    <property type="entry name" value="WH-like_DNA-bd_sf"/>
</dbReference>
<name>A0A1A7R8G7_9GAMM</name>
<dbReference type="Gene3D" id="3.90.1150.10">
    <property type="entry name" value="Aspartate Aminotransferase, domain 1"/>
    <property type="match status" value="1"/>
</dbReference>
<evidence type="ECO:0000256" key="1">
    <source>
        <dbReference type="ARBA" id="ARBA00005384"/>
    </source>
</evidence>
<dbReference type="Proteomes" id="UP000185753">
    <property type="component" value="Unassembled WGS sequence"/>
</dbReference>
<dbReference type="Pfam" id="PF00392">
    <property type="entry name" value="GntR"/>
    <property type="match status" value="1"/>
</dbReference>
<dbReference type="STRING" id="1443941.A9J31_08880"/>
<dbReference type="Gene3D" id="3.40.640.10">
    <property type="entry name" value="Type I PLP-dependent aspartate aminotransferase-like (Major domain)"/>
    <property type="match status" value="1"/>
</dbReference>
<comment type="caution">
    <text evidence="7">The sequence shown here is derived from an EMBL/GenBank/DDBJ whole genome shotgun (WGS) entry which is preliminary data.</text>
</comment>
<keyword evidence="2" id="KW-0663">Pyridoxal phosphate</keyword>
<dbReference type="InterPro" id="IPR004839">
    <property type="entry name" value="Aminotransferase_I/II_large"/>
</dbReference>
<dbReference type="SMART" id="SM00345">
    <property type="entry name" value="HTH_GNTR"/>
    <property type="match status" value="1"/>
</dbReference>
<keyword evidence="5" id="KW-0804">Transcription</keyword>
<dbReference type="SUPFAM" id="SSF46785">
    <property type="entry name" value="Winged helix' DNA-binding domain"/>
    <property type="match status" value="1"/>
</dbReference>
<dbReference type="OrthoDB" id="9804020at2"/>
<dbReference type="GO" id="GO:0030170">
    <property type="term" value="F:pyridoxal phosphate binding"/>
    <property type="evidence" value="ECO:0007669"/>
    <property type="project" value="InterPro"/>
</dbReference>
<dbReference type="PANTHER" id="PTHR46577">
    <property type="entry name" value="HTH-TYPE TRANSCRIPTIONAL REGULATORY PROTEIN GABR"/>
    <property type="match status" value="1"/>
</dbReference>
<dbReference type="RefSeq" id="WP_067766733.1">
    <property type="nucleotide sequence ID" value="NZ_LZDS01000028.1"/>
</dbReference>